<dbReference type="Proteomes" id="UP001642409">
    <property type="component" value="Unassembled WGS sequence"/>
</dbReference>
<evidence type="ECO:0000256" key="1">
    <source>
        <dbReference type="SAM" id="Phobius"/>
    </source>
</evidence>
<organism evidence="3">
    <name type="scientific">Hexamita inflata</name>
    <dbReference type="NCBI Taxonomy" id="28002"/>
    <lineage>
        <taxon>Eukaryota</taxon>
        <taxon>Metamonada</taxon>
        <taxon>Diplomonadida</taxon>
        <taxon>Hexamitidae</taxon>
        <taxon>Hexamitinae</taxon>
        <taxon>Hexamita</taxon>
    </lineage>
</organism>
<keyword evidence="1" id="KW-0812">Transmembrane</keyword>
<dbReference type="AlphaFoldDB" id="A0AA86NMX2"/>
<comment type="caution">
    <text evidence="3">The sequence shown here is derived from an EMBL/GenBank/DDBJ whole genome shotgun (WGS) entry which is preliminary data.</text>
</comment>
<dbReference type="EMBL" id="CATOUU010000264">
    <property type="protein sequence ID" value="CAI9922907.1"/>
    <property type="molecule type" value="Genomic_DNA"/>
</dbReference>
<name>A0AA86NMX2_9EUKA</name>
<evidence type="ECO:0000313" key="4">
    <source>
        <dbReference type="EMBL" id="CAL6066492.1"/>
    </source>
</evidence>
<reference evidence="4 6" key="2">
    <citation type="submission" date="2024-07" db="EMBL/GenBank/DDBJ databases">
        <authorList>
            <person name="Akdeniz Z."/>
        </authorList>
    </citation>
    <scope>NUCLEOTIDE SEQUENCE [LARGE SCALE GENOMIC DNA]</scope>
</reference>
<evidence type="ECO:0000313" key="5">
    <source>
        <dbReference type="EMBL" id="CAL6066495.1"/>
    </source>
</evidence>
<feature type="transmembrane region" description="Helical" evidence="1">
    <location>
        <begin position="76"/>
        <end position="95"/>
    </location>
</feature>
<keyword evidence="6" id="KW-1185">Reference proteome</keyword>
<reference evidence="3" key="1">
    <citation type="submission" date="2023-06" db="EMBL/GenBank/DDBJ databases">
        <authorList>
            <person name="Kurt Z."/>
        </authorList>
    </citation>
    <scope>NUCLEOTIDE SEQUENCE</scope>
</reference>
<proteinExistence type="predicted"/>
<feature type="transmembrane region" description="Helical" evidence="1">
    <location>
        <begin position="107"/>
        <end position="127"/>
    </location>
</feature>
<gene>
    <name evidence="2" type="ORF">HINF_LOCUS10552</name>
    <name evidence="3" type="ORF">HINF_LOCUS10555</name>
    <name evidence="4" type="ORF">HINF_LOCUS52403</name>
    <name evidence="5" type="ORF">HINF_LOCUS52406</name>
</gene>
<dbReference type="EMBL" id="CATOUU010000264">
    <property type="protein sequence ID" value="CAI9922910.1"/>
    <property type="molecule type" value="Genomic_DNA"/>
</dbReference>
<protein>
    <submittedName>
        <fullName evidence="4">Hypothetical_protein</fullName>
    </submittedName>
</protein>
<keyword evidence="1" id="KW-0472">Membrane</keyword>
<keyword evidence="1" id="KW-1133">Transmembrane helix</keyword>
<evidence type="ECO:0000313" key="2">
    <source>
        <dbReference type="EMBL" id="CAI9922907.1"/>
    </source>
</evidence>
<evidence type="ECO:0000313" key="6">
    <source>
        <dbReference type="Proteomes" id="UP001642409"/>
    </source>
</evidence>
<dbReference type="EMBL" id="CAXDID020000261">
    <property type="protein sequence ID" value="CAL6066492.1"/>
    <property type="molecule type" value="Genomic_DNA"/>
</dbReference>
<dbReference type="EMBL" id="CAXDID020000261">
    <property type="protein sequence ID" value="CAL6066495.1"/>
    <property type="molecule type" value="Genomic_DNA"/>
</dbReference>
<sequence length="129" mass="14648">MLLFSKTAVIQLCQSLGEELLFLLVQQDTSLRQRPDYLVYVFLVAVYLLSFFRQLGDLHRGQASLLGQTRVLFRDFVCVLVSVQLVLLLGVQNFLKPVVLLVDVVSVAFIFWTCSETAVFIVFGWSIQS</sequence>
<accession>A0AA86NMX2</accession>
<feature type="transmembrane region" description="Helical" evidence="1">
    <location>
        <begin position="37"/>
        <end position="55"/>
    </location>
</feature>
<evidence type="ECO:0000313" key="3">
    <source>
        <dbReference type="EMBL" id="CAI9922910.1"/>
    </source>
</evidence>